<evidence type="ECO:0000313" key="3">
    <source>
        <dbReference type="Proteomes" id="UP000010474"/>
    </source>
</evidence>
<keyword evidence="3" id="KW-1185">Reference proteome</keyword>
<organism evidence="2 3">
    <name type="scientific">Anabaena cylindrica (strain ATCC 27899 / PCC 7122)</name>
    <dbReference type="NCBI Taxonomy" id="272123"/>
    <lineage>
        <taxon>Bacteria</taxon>
        <taxon>Bacillati</taxon>
        <taxon>Cyanobacteriota</taxon>
        <taxon>Cyanophyceae</taxon>
        <taxon>Nostocales</taxon>
        <taxon>Nostocaceae</taxon>
        <taxon>Anabaena</taxon>
    </lineage>
</organism>
<dbReference type="OrthoDB" id="505288at2"/>
<name>K9ZPK8_ANACC</name>
<dbReference type="KEGG" id="acy:Anacy_5838"/>
<dbReference type="Proteomes" id="UP000010474">
    <property type="component" value="Plasmid pANACY.02"/>
</dbReference>
<dbReference type="EMBL" id="CP003661">
    <property type="protein sequence ID" value="AFZ61131.1"/>
    <property type="molecule type" value="Genomic_DNA"/>
</dbReference>
<gene>
    <name evidence="2" type="ordered locus">Anacy_5838</name>
</gene>
<dbReference type="PATRIC" id="fig|272123.3.peg.6337"/>
<keyword evidence="2" id="KW-0614">Plasmid</keyword>
<dbReference type="AlphaFoldDB" id="K9ZPK8"/>
<feature type="region of interest" description="Disordered" evidence="1">
    <location>
        <begin position="231"/>
        <end position="258"/>
    </location>
</feature>
<sequence length="389" mass="44187">MTYTTDLNRVSMNGGENQAGLSSNSTTFLDTQNLTVAEDIEPIGLETNSEQNQAANQYLSNSADHLNEGDSLRGEAITVELGRLEDRIEKGLRAFWDIGQSLGQIRDKQLYRQSYKTFDEYCLNRWEMSRRSAYRLIQAALVYENVTRGSQSFVNVIHGSQNPETLTCGSRSFVNVTHGSQNQILPTNERQIRPLVTLPPEKQREAWAKAVSTAPNSKVTAAHVAQVAREYHRENSANKSRQKHSFEQQHQSTDNSEQSLNRSCWNCRHSSQELIKDDHQSFYCDRLGKLSFVEKDGNQRGAECEYWTYRFGESSQVRKNVIPLRETFNLTLQLPAQLQPMLQDAAKDSGLTIMDWLTKLVEEKLSHENKKQNTDIDENFVGTGVSEVA</sequence>
<geneLocation type="plasmid" evidence="2 3">
    <name>pANACY.02</name>
</geneLocation>
<dbReference type="HOGENOM" id="CLU_833772_0_0_3"/>
<feature type="compositionally biased region" description="Polar residues" evidence="1">
    <location>
        <begin position="248"/>
        <end position="258"/>
    </location>
</feature>
<reference evidence="3" key="1">
    <citation type="journal article" date="2013" name="Proc. Natl. Acad. Sci. U.S.A.">
        <title>Improving the coverage of the cyanobacterial phylum using diversity-driven genome sequencing.</title>
        <authorList>
            <person name="Shih P.M."/>
            <person name="Wu D."/>
            <person name="Latifi A."/>
            <person name="Axen S.D."/>
            <person name="Fewer D.P."/>
            <person name="Talla E."/>
            <person name="Calteau A."/>
            <person name="Cai F."/>
            <person name="Tandeau de Marsac N."/>
            <person name="Rippka R."/>
            <person name="Herdman M."/>
            <person name="Sivonen K."/>
            <person name="Coursin T."/>
            <person name="Laurent T."/>
            <person name="Goodwin L."/>
            <person name="Nolan M."/>
            <person name="Davenport K.W."/>
            <person name="Han C.S."/>
            <person name="Rubin E.M."/>
            <person name="Eisen J.A."/>
            <person name="Woyke T."/>
            <person name="Gugger M."/>
            <person name="Kerfeld C.A."/>
        </authorList>
    </citation>
    <scope>NUCLEOTIDE SEQUENCE [LARGE SCALE GENOMIC DNA]</scope>
    <source>
        <strain evidence="3">ATCC 27899 / PCC 7122</strain>
    </source>
</reference>
<protein>
    <submittedName>
        <fullName evidence="2">Uncharacterized protein</fullName>
    </submittedName>
</protein>
<evidence type="ECO:0000256" key="1">
    <source>
        <dbReference type="SAM" id="MobiDB-lite"/>
    </source>
</evidence>
<evidence type="ECO:0000313" key="2">
    <source>
        <dbReference type="EMBL" id="AFZ61131.1"/>
    </source>
</evidence>
<feature type="region of interest" description="Disordered" evidence="1">
    <location>
        <begin position="1"/>
        <end position="25"/>
    </location>
</feature>
<proteinExistence type="predicted"/>
<dbReference type="RefSeq" id="WP_015364283.1">
    <property type="nucleotide sequence ID" value="NC_020157.1"/>
</dbReference>
<accession>K9ZPK8</accession>